<evidence type="ECO:0000313" key="2">
    <source>
        <dbReference type="EMBL" id="QIB68673.1"/>
    </source>
</evidence>
<name>A0A858BRY9_9FIRM</name>
<dbReference type="InterPro" id="IPR016117">
    <property type="entry name" value="ArgJ-like_dom_sf"/>
</dbReference>
<sequence length="342" mass="36870">MGLPKDCELSIRCRFKKGEKNLITDVPGVKVGHVTLIDQEKDIHTGVTAILPHTENLFRNKVLAATSVINGFGKSTGLVQIDELGNIETPIIMTNTFGVGTALNAVTKYMLKDNEDIGRSTGTVNCVVTECNDGELNDIRGMHVMEEDVLQAIENCGDIFKEGVVGSGSGMICMGIKGGIGSASRIVSCDGKDYTIGAILMSNFGMSGNLMIDGRRIDTEHTVPRSKAEKGSVIIIIATDIPLNERQLKRVAKRATVALSRTGSFLGNGSGDIAIAFSNTNIMPHYSDKNIIDTKMFHDDAIDKVFEATAETVEEAVISSIYHAETVKGIRGKEVFALKEFL</sequence>
<dbReference type="GO" id="GO:0004177">
    <property type="term" value="F:aminopeptidase activity"/>
    <property type="evidence" value="ECO:0007669"/>
    <property type="project" value="TreeGrafter"/>
</dbReference>
<evidence type="ECO:0000256" key="1">
    <source>
        <dbReference type="ARBA" id="ARBA00007068"/>
    </source>
</evidence>
<dbReference type="PANTHER" id="PTHR36512:SF3">
    <property type="entry name" value="BLR5678 PROTEIN"/>
    <property type="match status" value="1"/>
</dbReference>
<dbReference type="Pfam" id="PF03576">
    <property type="entry name" value="Peptidase_S58"/>
    <property type="match status" value="1"/>
</dbReference>
<evidence type="ECO:0000313" key="3">
    <source>
        <dbReference type="Proteomes" id="UP000466848"/>
    </source>
</evidence>
<dbReference type="PANTHER" id="PTHR36512">
    <property type="entry name" value="D-AMINOPEPTIDASE"/>
    <property type="match status" value="1"/>
</dbReference>
<dbReference type="CDD" id="cd02253">
    <property type="entry name" value="DmpA"/>
    <property type="match status" value="1"/>
</dbReference>
<dbReference type="InterPro" id="IPR005321">
    <property type="entry name" value="Peptidase_S58_DmpA"/>
</dbReference>
<keyword evidence="3" id="KW-1185">Reference proteome</keyword>
<protein>
    <submittedName>
        <fullName evidence="2">P1 family peptidase</fullName>
    </submittedName>
</protein>
<dbReference type="AlphaFoldDB" id="A0A858BRY9"/>
<dbReference type="Gene3D" id="3.60.70.12">
    <property type="entry name" value="L-amino peptidase D-ALA esterase/amidase"/>
    <property type="match status" value="1"/>
</dbReference>
<dbReference type="EMBL" id="CP048649">
    <property type="protein sequence ID" value="QIB68673.1"/>
    <property type="molecule type" value="Genomic_DNA"/>
</dbReference>
<reference evidence="2 3" key="1">
    <citation type="submission" date="2020-02" db="EMBL/GenBank/DDBJ databases">
        <authorList>
            <person name="Kim Y.B."/>
            <person name="Roh S.W."/>
        </authorList>
    </citation>
    <scope>NUCLEOTIDE SEQUENCE [LARGE SCALE GENOMIC DNA]</scope>
    <source>
        <strain evidence="2 3">DSM 103574</strain>
    </source>
</reference>
<proteinExistence type="inferred from homology"/>
<comment type="similarity">
    <text evidence="1">Belongs to the peptidase S58 family.</text>
</comment>
<organism evidence="2 3">
    <name type="scientific">Aminipila butyrica</name>
    <dbReference type="NCBI Taxonomy" id="433296"/>
    <lineage>
        <taxon>Bacteria</taxon>
        <taxon>Bacillati</taxon>
        <taxon>Bacillota</taxon>
        <taxon>Clostridia</taxon>
        <taxon>Peptostreptococcales</taxon>
        <taxon>Anaerovoracaceae</taxon>
        <taxon>Aminipila</taxon>
    </lineage>
</organism>
<gene>
    <name evidence="2" type="ORF">Ami103574_04760</name>
</gene>
<dbReference type="RefSeq" id="WP_163065536.1">
    <property type="nucleotide sequence ID" value="NZ_CP048649.1"/>
</dbReference>
<dbReference type="KEGG" id="abut:Ami103574_04760"/>
<dbReference type="Proteomes" id="UP000466848">
    <property type="component" value="Chromosome"/>
</dbReference>
<accession>A0A858BRY9</accession>
<dbReference type="SUPFAM" id="SSF56266">
    <property type="entry name" value="DmpA/ArgJ-like"/>
    <property type="match status" value="1"/>
</dbReference>